<sequence length="127" mass="14114">MPSLLHVCTLTVLGALCVYGAGHLEQPQLSSTKKLSKTARLECVVSGVTISKMSVYWYQERPGQALQHLLHILSNNTVKRESDVTLGKFEADKIPETSTSTLTIHNVREQDAATYYCALWEVHSSRP</sequence>
<organism evidence="5">
    <name type="scientific">Balaenoptera musculus</name>
    <name type="common">Blue whale</name>
    <dbReference type="NCBI Taxonomy" id="9771"/>
    <lineage>
        <taxon>Eukaryota</taxon>
        <taxon>Metazoa</taxon>
        <taxon>Chordata</taxon>
        <taxon>Craniata</taxon>
        <taxon>Vertebrata</taxon>
        <taxon>Euteleostomi</taxon>
        <taxon>Mammalia</taxon>
        <taxon>Eutheria</taxon>
        <taxon>Laurasiatheria</taxon>
        <taxon>Artiodactyla</taxon>
        <taxon>Whippomorpha</taxon>
        <taxon>Cetacea</taxon>
        <taxon>Mysticeti</taxon>
        <taxon>Balaenopteridae</taxon>
        <taxon>Balaenoptera</taxon>
    </lineage>
</organism>
<accession>A0A8C0HXA3</accession>
<feature type="chain" id="PRO_5034944224" evidence="3">
    <location>
        <begin position="21"/>
        <end position="127"/>
    </location>
</feature>
<dbReference type="InterPro" id="IPR007110">
    <property type="entry name" value="Ig-like_dom"/>
</dbReference>
<dbReference type="OMA" id="YYCAFWE"/>
<dbReference type="PROSITE" id="PS50835">
    <property type="entry name" value="IG_LIKE"/>
    <property type="match status" value="1"/>
</dbReference>
<dbReference type="SMART" id="SM00409">
    <property type="entry name" value="IG"/>
    <property type="match status" value="1"/>
</dbReference>
<reference evidence="5" key="1">
    <citation type="submission" date="2023-09" db="UniProtKB">
        <authorList>
            <consortium name="Ensembl"/>
        </authorList>
    </citation>
    <scope>IDENTIFICATION</scope>
</reference>
<keyword evidence="2" id="KW-0393">Immunoglobulin domain</keyword>
<feature type="domain" description="Ig-like" evidence="4">
    <location>
        <begin position="27"/>
        <end position="127"/>
    </location>
</feature>
<dbReference type="AlphaFoldDB" id="A0A8C0HXA3"/>
<dbReference type="Gene3D" id="2.60.40.10">
    <property type="entry name" value="Immunoglobulins"/>
    <property type="match status" value="1"/>
</dbReference>
<keyword evidence="3" id="KW-0732">Signal</keyword>
<dbReference type="Ensembl" id="ENSBMST00010011725.1">
    <property type="protein sequence ID" value="ENSBMSP00010010553.1"/>
    <property type="gene ID" value="ENSBMSG00010007735.1"/>
</dbReference>
<name>A0A8C0HXA3_BALMU</name>
<evidence type="ECO:0000256" key="2">
    <source>
        <dbReference type="ARBA" id="ARBA00023319"/>
    </source>
</evidence>
<dbReference type="InterPro" id="IPR051117">
    <property type="entry name" value="TRG_var/const_region"/>
</dbReference>
<keyword evidence="1" id="KW-0675">Receptor</keyword>
<dbReference type="InterPro" id="IPR013783">
    <property type="entry name" value="Ig-like_fold"/>
</dbReference>
<evidence type="ECO:0000256" key="3">
    <source>
        <dbReference type="SAM" id="SignalP"/>
    </source>
</evidence>
<dbReference type="Pfam" id="PF07686">
    <property type="entry name" value="V-set"/>
    <property type="match status" value="1"/>
</dbReference>
<dbReference type="PANTHER" id="PTHR19256:SF44">
    <property type="entry name" value="T CELL RECEPTOR GAMMA VARIABLE 9"/>
    <property type="match status" value="1"/>
</dbReference>
<evidence type="ECO:0000259" key="4">
    <source>
        <dbReference type="PROSITE" id="PS50835"/>
    </source>
</evidence>
<evidence type="ECO:0000313" key="5">
    <source>
        <dbReference type="Ensembl" id="ENSBMSP00010010553.1"/>
    </source>
</evidence>
<dbReference type="PANTHER" id="PTHR19256">
    <property type="entry name" value="T-CELL RECEPTOR GAMMA CHAIN"/>
    <property type="match status" value="1"/>
</dbReference>
<proteinExistence type="predicted"/>
<feature type="signal peptide" evidence="3">
    <location>
        <begin position="1"/>
        <end position="20"/>
    </location>
</feature>
<gene>
    <name evidence="5" type="primary">TRGV9</name>
</gene>
<dbReference type="SUPFAM" id="SSF48726">
    <property type="entry name" value="Immunoglobulin"/>
    <property type="match status" value="1"/>
</dbReference>
<dbReference type="GeneTree" id="ENSGT00940000153143"/>
<dbReference type="InterPro" id="IPR003599">
    <property type="entry name" value="Ig_sub"/>
</dbReference>
<evidence type="ECO:0000256" key="1">
    <source>
        <dbReference type="ARBA" id="ARBA00023170"/>
    </source>
</evidence>
<dbReference type="SMART" id="SM00406">
    <property type="entry name" value="IGv"/>
    <property type="match status" value="1"/>
</dbReference>
<dbReference type="InterPro" id="IPR036179">
    <property type="entry name" value="Ig-like_dom_sf"/>
</dbReference>
<dbReference type="InterPro" id="IPR013106">
    <property type="entry name" value="Ig_V-set"/>
</dbReference>
<protein>
    <submittedName>
        <fullName evidence="5">T cell receptor gamma variable 9</fullName>
    </submittedName>
</protein>